<dbReference type="Proteomes" id="UP000783686">
    <property type="component" value="Unassembled WGS sequence"/>
</dbReference>
<protein>
    <submittedName>
        <fullName evidence="1">Uncharacterized protein</fullName>
    </submittedName>
</protein>
<keyword evidence="2" id="KW-1185">Reference proteome</keyword>
<organism evidence="1 2">
    <name type="scientific">Bursaphelenchus okinawaensis</name>
    <dbReference type="NCBI Taxonomy" id="465554"/>
    <lineage>
        <taxon>Eukaryota</taxon>
        <taxon>Metazoa</taxon>
        <taxon>Ecdysozoa</taxon>
        <taxon>Nematoda</taxon>
        <taxon>Chromadorea</taxon>
        <taxon>Rhabditida</taxon>
        <taxon>Tylenchina</taxon>
        <taxon>Tylenchomorpha</taxon>
        <taxon>Aphelenchoidea</taxon>
        <taxon>Aphelenchoididae</taxon>
        <taxon>Bursaphelenchus</taxon>
    </lineage>
</organism>
<comment type="caution">
    <text evidence="1">The sequence shown here is derived from an EMBL/GenBank/DDBJ whole genome shotgun (WGS) entry which is preliminary data.</text>
</comment>
<reference evidence="1" key="1">
    <citation type="submission" date="2020-09" db="EMBL/GenBank/DDBJ databases">
        <authorList>
            <person name="Kikuchi T."/>
        </authorList>
    </citation>
    <scope>NUCLEOTIDE SEQUENCE</scope>
    <source>
        <strain evidence="1">SH1</strain>
    </source>
</reference>
<accession>A0A811KDZ6</accession>
<name>A0A811KDZ6_9BILA</name>
<dbReference type="EMBL" id="CAJFDH010000003">
    <property type="protein sequence ID" value="CAD5213707.1"/>
    <property type="molecule type" value="Genomic_DNA"/>
</dbReference>
<proteinExistence type="predicted"/>
<dbReference type="AlphaFoldDB" id="A0A811KDZ6"/>
<sequence>MTLEVLDNDKVKRWENNQPLLQFAESLSPSVAAQVLNDSTYFAEVHWPNKCKTFEYACLITLYGIFLNTAEDDAGSVACAPCKDYNDVLQRIYEQGPSRRFYEAIGYVYLNFKVVYDGKLARLMLTSGQDKLTMDVTVETTQGVDQKYVGIFIVVRPNSLYASVLNCTISYSFVRDDHPSSFCEDADAKYTLRRDTAAKFINLRCYFRDTRDYPLFTIPQALNRVNFLYQPCEEPYANKTCMSPFIGGFLSSCSFTFIEAGNQEFYCGGFFNFLEGNRSLDSSIATAIIFSKSYTEKYNKFTCGLFMSDVRFYGDDAIFHKINIGCLCAITAENRFCDMALSTTAPSLSIPNTTCTLDAKSLYTGPPAYCYVKDEEYGVTDNVQTGSVCYMLNDRNLAFCVPTKQNCECCCFTAKHDNCNSLFAIGKAFESQYLVCMWELQYGPFTTYIPNFLAFNSFWLYADELVFSTSDIMDFNREFEKLYGFFVLDMKTLKVIRTGIYNPVQHSYAAAPGFTDHAAINRYYNRRCGNVREWTLGEISGQHRCFYKDKFTMECCTSKTFGGRV</sequence>
<evidence type="ECO:0000313" key="1">
    <source>
        <dbReference type="EMBL" id="CAD5213707.1"/>
    </source>
</evidence>
<dbReference type="Proteomes" id="UP000614601">
    <property type="component" value="Unassembled WGS sequence"/>
</dbReference>
<gene>
    <name evidence="1" type="ORF">BOKJ2_LOCUS5227</name>
</gene>
<dbReference type="EMBL" id="CAJFCW020000003">
    <property type="protein sequence ID" value="CAG9101411.1"/>
    <property type="molecule type" value="Genomic_DNA"/>
</dbReference>
<evidence type="ECO:0000313" key="2">
    <source>
        <dbReference type="Proteomes" id="UP000614601"/>
    </source>
</evidence>